<feature type="region of interest" description="Disordered" evidence="1">
    <location>
        <begin position="68"/>
        <end position="151"/>
    </location>
</feature>
<feature type="compositionally biased region" description="Basic and acidic residues" evidence="1">
    <location>
        <begin position="92"/>
        <end position="108"/>
    </location>
</feature>
<comment type="caution">
    <text evidence="2">The sequence shown here is derived from an EMBL/GenBank/DDBJ whole genome shotgun (WGS) entry which is preliminary data.</text>
</comment>
<dbReference type="Proteomes" id="UP000625682">
    <property type="component" value="Unassembled WGS sequence"/>
</dbReference>
<reference evidence="2" key="1">
    <citation type="journal article" date="2014" name="Int. J. Syst. Evol. Microbiol.">
        <title>Complete genome sequence of Corynebacterium casei LMG S-19264T (=DSM 44701T), isolated from a smear-ripened cheese.</title>
        <authorList>
            <consortium name="US DOE Joint Genome Institute (JGI-PGF)"/>
            <person name="Walter F."/>
            <person name="Albersmeier A."/>
            <person name="Kalinowski J."/>
            <person name="Ruckert C."/>
        </authorList>
    </citation>
    <scope>NUCLEOTIDE SEQUENCE</scope>
    <source>
        <strain evidence="2">CGMCC 4.7272</strain>
    </source>
</reference>
<evidence type="ECO:0000256" key="1">
    <source>
        <dbReference type="SAM" id="MobiDB-lite"/>
    </source>
</evidence>
<dbReference type="EMBL" id="BMMU01000005">
    <property type="protein sequence ID" value="GGJ25977.1"/>
    <property type="molecule type" value="Genomic_DNA"/>
</dbReference>
<proteinExistence type="predicted"/>
<evidence type="ECO:0000313" key="2">
    <source>
        <dbReference type="EMBL" id="GGJ25977.1"/>
    </source>
</evidence>
<keyword evidence="3" id="KW-1185">Reference proteome</keyword>
<sequence>MLGHLVVIEMALHPACVDPDQQSAQVVAQVHVFVSPSVRIGQARPGAIPGAIPARVAVLGGGDPRRGSVPLWEGRSCARGNGALRPGGPRAGKADLASREEGGAEARRSAGGGGAGEEVGERRYPAGSDRAQKTGRSVGGETDRPEGGLPP</sequence>
<feature type="compositionally biased region" description="Basic and acidic residues" evidence="1">
    <location>
        <begin position="141"/>
        <end position="151"/>
    </location>
</feature>
<name>A0A917NT50_9ACTN</name>
<reference evidence="2" key="2">
    <citation type="submission" date="2020-09" db="EMBL/GenBank/DDBJ databases">
        <authorList>
            <person name="Sun Q."/>
            <person name="Zhou Y."/>
        </authorList>
    </citation>
    <scope>NUCLEOTIDE SEQUENCE</scope>
    <source>
        <strain evidence="2">CGMCC 4.7272</strain>
    </source>
</reference>
<gene>
    <name evidence="2" type="ORF">GCM10012282_23160</name>
</gene>
<accession>A0A917NT50</accession>
<dbReference type="AlphaFoldDB" id="A0A917NT50"/>
<organism evidence="2 3">
    <name type="scientific">Streptomyces lacrimifluminis</name>
    <dbReference type="NCBI Taxonomy" id="1500077"/>
    <lineage>
        <taxon>Bacteria</taxon>
        <taxon>Bacillati</taxon>
        <taxon>Actinomycetota</taxon>
        <taxon>Actinomycetes</taxon>
        <taxon>Kitasatosporales</taxon>
        <taxon>Streptomycetaceae</taxon>
        <taxon>Streptomyces</taxon>
    </lineage>
</organism>
<protein>
    <submittedName>
        <fullName evidence="2">Uncharacterized protein</fullName>
    </submittedName>
</protein>
<evidence type="ECO:0000313" key="3">
    <source>
        <dbReference type="Proteomes" id="UP000625682"/>
    </source>
</evidence>